<dbReference type="Proteomes" id="UP000887576">
    <property type="component" value="Unplaced"/>
</dbReference>
<name>A0AC34R085_9BILA</name>
<accession>A0AC34R085</accession>
<evidence type="ECO:0000313" key="2">
    <source>
        <dbReference type="WBParaSite" id="JU765_v2.g2332.t1"/>
    </source>
</evidence>
<sequence length="163" mass="18179">MIAVVIIYASTGLAKRSIGRLRPRFLAVCRPNVDLDACATLPLYIHDYNCTNPNIDEVMDTRVSFYSGHAVDSMVAAMFSSLYIHARLSRTIFSHAVIPLLQFGIIGSSLFIGWSRWVDHSHHWSDVVIGQIVGAVIAWLIVKYVAKMFKLKKISGESKSQTP</sequence>
<dbReference type="WBParaSite" id="JU765_v2.g2332.t1">
    <property type="protein sequence ID" value="JU765_v2.g2332.t1"/>
    <property type="gene ID" value="JU765_v2.g2332"/>
</dbReference>
<organism evidence="1 2">
    <name type="scientific">Panagrolaimus sp. JU765</name>
    <dbReference type="NCBI Taxonomy" id="591449"/>
    <lineage>
        <taxon>Eukaryota</taxon>
        <taxon>Metazoa</taxon>
        <taxon>Ecdysozoa</taxon>
        <taxon>Nematoda</taxon>
        <taxon>Chromadorea</taxon>
        <taxon>Rhabditida</taxon>
        <taxon>Tylenchina</taxon>
        <taxon>Panagrolaimomorpha</taxon>
        <taxon>Panagrolaimoidea</taxon>
        <taxon>Panagrolaimidae</taxon>
        <taxon>Panagrolaimus</taxon>
    </lineage>
</organism>
<proteinExistence type="predicted"/>
<protein>
    <submittedName>
        <fullName evidence="2">Phosphatidic acid phosphatase type 2/haloperoxidase domain-containing protein</fullName>
    </submittedName>
</protein>
<evidence type="ECO:0000313" key="1">
    <source>
        <dbReference type="Proteomes" id="UP000887576"/>
    </source>
</evidence>
<reference evidence="2" key="1">
    <citation type="submission" date="2022-11" db="UniProtKB">
        <authorList>
            <consortium name="WormBaseParasite"/>
        </authorList>
    </citation>
    <scope>IDENTIFICATION</scope>
</reference>